<dbReference type="CDD" id="cd18943">
    <property type="entry name" value="bHLH_E-protein_E47-like"/>
    <property type="match status" value="1"/>
</dbReference>
<evidence type="ECO:0000313" key="11">
    <source>
        <dbReference type="Proteomes" id="UP000886611"/>
    </source>
</evidence>
<dbReference type="Proteomes" id="UP000886611">
    <property type="component" value="Unassembled WGS sequence"/>
</dbReference>
<sequence>MNQQQRMGTVGTDKELSDLLDFSAMFAPPLANGKNRPTTLASSQFGGAGLDERTGSSSWGPGEQNSSTFNQGRNFGESSHYTDSEVLSSSTFLTSGLVGKSDRVTYPFNRESGIPGIGQPFLASDMAISSPDALSPSGLKAGSPFYSSYPANPRRRVADNNIDSQPKKIRKVPPGLPSSVYVSTSGEEYSRDGAGFSSAKGSTVYPGSFYMQDGMHASPDLWNTAGTIGQTGYSAMLGNAAHISQPSSFNSIHPQERMNYSLHTSEVNGSLPTSFHSGSAGYSVSNPTPPLNGTDTLLAASQWPRPAGQTALSPNYEGGLHALQTKMDDCLEEAIHVMRTHAVGQTAGIPGSHGDIHGMLGTTSSSTHNGTVGNLAQAFSGPGITMVNRNSSLVGNHHEDSVGLPSSTTLLHSHHVSLPSQSGTLSDLNRPQESFTTDLSGGITRSALPSNPSDIKREEKEEDENSIVDKSEDEKKDPKNSRNSRASQDDDDDEDLPVELKAERERERRVANNARERLRVRDINEAFKELGRMCQLHLSNDKPQTKLLILHQAVNVILNLEQQVRDEAITMEEKEHKDRERRMANNARERIRVRDINEAFKELGRMCQMHLKTDKAQTKLIILQQAVQVILSLEQQVRERNLNPKAACLKRREEEKVSGVVGDPQLQLTGTHPGLGEGHNPVSHM</sequence>
<accession>A0A8X7X9Z8</accession>
<dbReference type="Pfam" id="PF00010">
    <property type="entry name" value="HLH"/>
    <property type="match status" value="2"/>
</dbReference>
<dbReference type="InterPro" id="IPR051098">
    <property type="entry name" value="NeuroDiff_E-box_TFs"/>
</dbReference>
<dbReference type="PANTHER" id="PTHR11793:SF7">
    <property type="entry name" value="TRANSCRIPTION FACTOR E2-ALPHA"/>
    <property type="match status" value="1"/>
</dbReference>
<evidence type="ECO:0000313" key="10">
    <source>
        <dbReference type="EMBL" id="KAG2463555.1"/>
    </source>
</evidence>
<feature type="region of interest" description="Disordered" evidence="8">
    <location>
        <begin position="664"/>
        <end position="685"/>
    </location>
</feature>
<keyword evidence="2" id="KW-0805">Transcription regulation</keyword>
<feature type="compositionally biased region" description="Polar residues" evidence="8">
    <location>
        <begin position="35"/>
        <end position="45"/>
    </location>
</feature>
<evidence type="ECO:0000256" key="7">
    <source>
        <dbReference type="ARBA" id="ARBA00041234"/>
    </source>
</evidence>
<feature type="domain" description="BHLH" evidence="9">
    <location>
        <begin position="580"/>
        <end position="633"/>
    </location>
</feature>
<gene>
    <name evidence="10" type="primary">Tcf3</name>
    <name evidence="10" type="ORF">GTO96_0003324</name>
</gene>
<organism evidence="10 11">
    <name type="scientific">Polypterus senegalus</name>
    <name type="common">Senegal bichir</name>
    <dbReference type="NCBI Taxonomy" id="55291"/>
    <lineage>
        <taxon>Eukaryota</taxon>
        <taxon>Metazoa</taxon>
        <taxon>Chordata</taxon>
        <taxon>Craniata</taxon>
        <taxon>Vertebrata</taxon>
        <taxon>Euteleostomi</taxon>
        <taxon>Actinopterygii</taxon>
        <taxon>Polypteriformes</taxon>
        <taxon>Polypteridae</taxon>
        <taxon>Polypterus</taxon>
    </lineage>
</organism>
<evidence type="ECO:0000256" key="4">
    <source>
        <dbReference type="ARBA" id="ARBA00023163"/>
    </source>
</evidence>
<dbReference type="InterPro" id="IPR011598">
    <property type="entry name" value="bHLH_dom"/>
</dbReference>
<evidence type="ECO:0000256" key="3">
    <source>
        <dbReference type="ARBA" id="ARBA00023125"/>
    </source>
</evidence>
<dbReference type="PANTHER" id="PTHR11793">
    <property type="entry name" value="BASIC HELIX-LOOP-HELIX TRANSCRIPTION FACTOR"/>
    <property type="match status" value="1"/>
</dbReference>
<evidence type="ECO:0000259" key="9">
    <source>
        <dbReference type="PROSITE" id="PS50888"/>
    </source>
</evidence>
<keyword evidence="5" id="KW-0539">Nucleus</keyword>
<evidence type="ECO:0000256" key="5">
    <source>
        <dbReference type="ARBA" id="ARBA00023242"/>
    </source>
</evidence>
<dbReference type="GO" id="GO:0046983">
    <property type="term" value="F:protein dimerization activity"/>
    <property type="evidence" value="ECO:0007669"/>
    <property type="project" value="InterPro"/>
</dbReference>
<feature type="region of interest" description="Disordered" evidence="8">
    <location>
        <begin position="415"/>
        <end position="509"/>
    </location>
</feature>
<feature type="non-terminal residue" evidence="10">
    <location>
        <position position="685"/>
    </location>
</feature>
<dbReference type="GO" id="GO:0000981">
    <property type="term" value="F:DNA-binding transcription factor activity, RNA polymerase II-specific"/>
    <property type="evidence" value="ECO:0007669"/>
    <property type="project" value="TreeGrafter"/>
</dbReference>
<dbReference type="GO" id="GO:0005667">
    <property type="term" value="C:transcription regulator complex"/>
    <property type="evidence" value="ECO:0007669"/>
    <property type="project" value="TreeGrafter"/>
</dbReference>
<keyword evidence="3" id="KW-0238">DNA-binding</keyword>
<feature type="region of interest" description="Disordered" evidence="8">
    <location>
        <begin position="150"/>
        <end position="176"/>
    </location>
</feature>
<keyword evidence="11" id="KW-1185">Reference proteome</keyword>
<evidence type="ECO:0000256" key="8">
    <source>
        <dbReference type="SAM" id="MobiDB-lite"/>
    </source>
</evidence>
<evidence type="ECO:0000256" key="2">
    <source>
        <dbReference type="ARBA" id="ARBA00023015"/>
    </source>
</evidence>
<dbReference type="SUPFAM" id="SSF47459">
    <property type="entry name" value="HLH, helix-loop-helix DNA-binding domain"/>
    <property type="match status" value="2"/>
</dbReference>
<name>A0A8X7X9Z8_POLSE</name>
<comment type="caution">
    <text evidence="10">The sequence shown here is derived from an EMBL/GenBank/DDBJ whole genome shotgun (WGS) entry which is preliminary data.</text>
</comment>
<dbReference type="SMART" id="SM00353">
    <property type="entry name" value="HLH"/>
    <property type="match status" value="2"/>
</dbReference>
<feature type="compositionally biased region" description="Polar residues" evidence="8">
    <location>
        <begin position="55"/>
        <end position="81"/>
    </location>
</feature>
<dbReference type="PROSITE" id="PS50888">
    <property type="entry name" value="BHLH"/>
    <property type="match status" value="2"/>
</dbReference>
<feature type="domain" description="BHLH" evidence="9">
    <location>
        <begin position="507"/>
        <end position="560"/>
    </location>
</feature>
<dbReference type="GO" id="GO:0005634">
    <property type="term" value="C:nucleus"/>
    <property type="evidence" value="ECO:0007669"/>
    <property type="project" value="UniProtKB-SubCell"/>
</dbReference>
<reference evidence="10 11" key="1">
    <citation type="journal article" date="2021" name="Cell">
        <title>Tracing the genetic footprints of vertebrate landing in non-teleost ray-finned fishes.</title>
        <authorList>
            <person name="Bi X."/>
            <person name="Wang K."/>
            <person name="Yang L."/>
            <person name="Pan H."/>
            <person name="Jiang H."/>
            <person name="Wei Q."/>
            <person name="Fang M."/>
            <person name="Yu H."/>
            <person name="Zhu C."/>
            <person name="Cai Y."/>
            <person name="He Y."/>
            <person name="Gan X."/>
            <person name="Zeng H."/>
            <person name="Yu D."/>
            <person name="Zhu Y."/>
            <person name="Jiang H."/>
            <person name="Qiu Q."/>
            <person name="Yang H."/>
            <person name="Zhang Y.E."/>
            <person name="Wang W."/>
            <person name="Zhu M."/>
            <person name="He S."/>
            <person name="Zhang G."/>
        </authorList>
    </citation>
    <scope>NUCLEOTIDE SEQUENCE [LARGE SCALE GENOMIC DNA]</scope>
    <source>
        <strain evidence="10">Bchr_013</strain>
    </source>
</reference>
<feature type="compositionally biased region" description="Polar residues" evidence="8">
    <location>
        <begin position="423"/>
        <end position="439"/>
    </location>
</feature>
<evidence type="ECO:0000256" key="1">
    <source>
        <dbReference type="ARBA" id="ARBA00004123"/>
    </source>
</evidence>
<dbReference type="AlphaFoldDB" id="A0A8X7X9Z8"/>
<proteinExistence type="predicted"/>
<feature type="region of interest" description="Disordered" evidence="8">
    <location>
        <begin position="27"/>
        <end position="81"/>
    </location>
</feature>
<dbReference type="GO" id="GO:0000785">
    <property type="term" value="C:chromatin"/>
    <property type="evidence" value="ECO:0007669"/>
    <property type="project" value="TreeGrafter"/>
</dbReference>
<dbReference type="InterPro" id="IPR036638">
    <property type="entry name" value="HLH_DNA-bd_sf"/>
</dbReference>
<protein>
    <recommendedName>
        <fullName evidence="6">Transcription factor E2-alpha</fullName>
    </recommendedName>
    <alternativeName>
        <fullName evidence="7">Transcription factor 3</fullName>
    </alternativeName>
</protein>
<keyword evidence="4" id="KW-0804">Transcription</keyword>
<comment type="subcellular location">
    <subcellularLocation>
        <location evidence="1">Nucleus</location>
    </subcellularLocation>
</comment>
<feature type="compositionally biased region" description="Basic and acidic residues" evidence="8">
    <location>
        <begin position="467"/>
        <end position="480"/>
    </location>
</feature>
<dbReference type="GO" id="GO:0000978">
    <property type="term" value="F:RNA polymerase II cis-regulatory region sequence-specific DNA binding"/>
    <property type="evidence" value="ECO:0007669"/>
    <property type="project" value="TreeGrafter"/>
</dbReference>
<dbReference type="FunFam" id="4.10.280.10:FF:000001">
    <property type="entry name" value="Putative transcription factor 12"/>
    <property type="match status" value="2"/>
</dbReference>
<dbReference type="EMBL" id="JAATIS010003638">
    <property type="protein sequence ID" value="KAG2463555.1"/>
    <property type="molecule type" value="Genomic_DNA"/>
</dbReference>
<feature type="non-terminal residue" evidence="10">
    <location>
        <position position="1"/>
    </location>
</feature>
<evidence type="ECO:0000256" key="6">
    <source>
        <dbReference type="ARBA" id="ARBA00041064"/>
    </source>
</evidence>
<feature type="compositionally biased region" description="Basic and acidic residues" evidence="8">
    <location>
        <begin position="498"/>
        <end position="509"/>
    </location>
</feature>
<dbReference type="Gene3D" id="4.10.280.10">
    <property type="entry name" value="Helix-loop-helix DNA-binding domain"/>
    <property type="match status" value="2"/>
</dbReference>